<dbReference type="GO" id="GO:0022857">
    <property type="term" value="F:transmembrane transporter activity"/>
    <property type="evidence" value="ECO:0007669"/>
    <property type="project" value="InterPro"/>
</dbReference>
<evidence type="ECO:0000259" key="9">
    <source>
        <dbReference type="PROSITE" id="PS50850"/>
    </source>
</evidence>
<keyword evidence="4" id="KW-1003">Cell membrane</keyword>
<feature type="transmembrane region" description="Helical" evidence="8">
    <location>
        <begin position="171"/>
        <end position="190"/>
    </location>
</feature>
<reference evidence="10" key="1">
    <citation type="submission" date="2019-11" db="EMBL/GenBank/DDBJ databases">
        <authorList>
            <person name="Li J."/>
        </authorList>
    </citation>
    <scope>NUCLEOTIDE SEQUENCE</scope>
    <source>
        <strain evidence="10">B6B</strain>
    </source>
</reference>
<gene>
    <name evidence="10" type="ORF">GH741_08620</name>
</gene>
<feature type="transmembrane region" description="Helical" evidence="8">
    <location>
        <begin position="256"/>
        <end position="276"/>
    </location>
</feature>
<feature type="transmembrane region" description="Helical" evidence="8">
    <location>
        <begin position="106"/>
        <end position="128"/>
    </location>
</feature>
<dbReference type="InterPro" id="IPR020846">
    <property type="entry name" value="MFS_dom"/>
</dbReference>
<feature type="domain" description="Major facilitator superfamily (MFS) profile" evidence="9">
    <location>
        <begin position="16"/>
        <end position="394"/>
    </location>
</feature>
<comment type="caution">
    <text evidence="10">The sequence shown here is derived from an EMBL/GenBank/DDBJ whole genome shotgun (WGS) entry which is preliminary data.</text>
</comment>
<evidence type="ECO:0000256" key="1">
    <source>
        <dbReference type="ARBA" id="ARBA00004651"/>
    </source>
</evidence>
<keyword evidence="11" id="KW-1185">Reference proteome</keyword>
<sequence length="394" mass="42717">MSEQAVKENQKNYPLMTFALFWAAIAVMCGLYMTIPLISTFASTFEVSHEEAAWAGSSFSIFFAIGCLFYGALSDRYGRKIIIVIGLVVSAFVTTLIGTVDTLTALIIMRAIQGAAAATFSPVALSYAGDMFPSNQRGTTIGFISTGFLLAGIIGQVLSSVANQWMEWHDAFFILGAIYFITMLLILLILPKDEIQQPDGNILAPFKHIRTIARQPSLLLCYVIAITILLSFVGMYTSLENYLTGPEYQLTTKDILYIRSVGIIGMLLCPFTGKLVSKFGFPTVLRGGFSLAIIGLVALALSNSLMMLIIMSVVFVTGIAILVPTLISLVGQLGGKSKGLATSIYTFVLFIGASLGPILSIYLLNTGIVTLPFYLFALLLSIGFVLTYFIHVEK</sequence>
<dbReference type="AlphaFoldDB" id="A0A6A8DBS0"/>
<dbReference type="RefSeq" id="WP_153736395.1">
    <property type="nucleotide sequence ID" value="NZ_WJNG01000006.1"/>
</dbReference>
<keyword evidence="3" id="KW-0813">Transport</keyword>
<dbReference type="SUPFAM" id="SSF103473">
    <property type="entry name" value="MFS general substrate transporter"/>
    <property type="match status" value="1"/>
</dbReference>
<feature type="transmembrane region" description="Helical" evidence="8">
    <location>
        <begin position="283"/>
        <end position="301"/>
    </location>
</feature>
<evidence type="ECO:0000256" key="7">
    <source>
        <dbReference type="ARBA" id="ARBA00023136"/>
    </source>
</evidence>
<feature type="transmembrane region" description="Helical" evidence="8">
    <location>
        <begin position="217"/>
        <end position="236"/>
    </location>
</feature>
<keyword evidence="7 8" id="KW-0472">Membrane</keyword>
<evidence type="ECO:0000313" key="11">
    <source>
        <dbReference type="Proteomes" id="UP000799092"/>
    </source>
</evidence>
<dbReference type="Pfam" id="PF07690">
    <property type="entry name" value="MFS_1"/>
    <property type="match status" value="1"/>
</dbReference>
<feature type="transmembrane region" description="Helical" evidence="8">
    <location>
        <begin position="53"/>
        <end position="73"/>
    </location>
</feature>
<dbReference type="InterPro" id="IPR011701">
    <property type="entry name" value="MFS"/>
</dbReference>
<dbReference type="PANTHER" id="PTHR43271">
    <property type="entry name" value="BLL2771 PROTEIN"/>
    <property type="match status" value="1"/>
</dbReference>
<dbReference type="InterPro" id="IPR036259">
    <property type="entry name" value="MFS_trans_sf"/>
</dbReference>
<evidence type="ECO:0000256" key="2">
    <source>
        <dbReference type="ARBA" id="ARBA00008335"/>
    </source>
</evidence>
<accession>A0A6A8DBS0</accession>
<dbReference type="OrthoDB" id="9781156at2"/>
<dbReference type="Proteomes" id="UP000799092">
    <property type="component" value="Unassembled WGS sequence"/>
</dbReference>
<organism evidence="10 11">
    <name type="scientific">Aquibacillus halophilus</name>
    <dbReference type="NCBI Taxonomy" id="930132"/>
    <lineage>
        <taxon>Bacteria</taxon>
        <taxon>Bacillati</taxon>
        <taxon>Bacillota</taxon>
        <taxon>Bacilli</taxon>
        <taxon>Bacillales</taxon>
        <taxon>Bacillaceae</taxon>
        <taxon>Aquibacillus</taxon>
    </lineage>
</organism>
<dbReference type="EMBL" id="WJNG01000006">
    <property type="protein sequence ID" value="MRH42750.1"/>
    <property type="molecule type" value="Genomic_DNA"/>
</dbReference>
<proteinExistence type="inferred from homology"/>
<evidence type="ECO:0000313" key="10">
    <source>
        <dbReference type="EMBL" id="MRH42750.1"/>
    </source>
</evidence>
<comment type="subcellular location">
    <subcellularLocation>
        <location evidence="1">Cell membrane</location>
        <topology evidence="1">Multi-pass membrane protein</topology>
    </subcellularLocation>
</comment>
<feature type="transmembrane region" description="Helical" evidence="8">
    <location>
        <begin position="12"/>
        <end position="33"/>
    </location>
</feature>
<dbReference type="GO" id="GO:0005886">
    <property type="term" value="C:plasma membrane"/>
    <property type="evidence" value="ECO:0007669"/>
    <property type="project" value="UniProtKB-SubCell"/>
</dbReference>
<feature type="transmembrane region" description="Helical" evidence="8">
    <location>
        <begin position="80"/>
        <end position="100"/>
    </location>
</feature>
<feature type="transmembrane region" description="Helical" evidence="8">
    <location>
        <begin position="140"/>
        <end position="159"/>
    </location>
</feature>
<evidence type="ECO:0000256" key="6">
    <source>
        <dbReference type="ARBA" id="ARBA00022989"/>
    </source>
</evidence>
<feature type="transmembrane region" description="Helical" evidence="8">
    <location>
        <begin position="307"/>
        <end position="331"/>
    </location>
</feature>
<keyword evidence="6 8" id="KW-1133">Transmembrane helix</keyword>
<feature type="transmembrane region" description="Helical" evidence="8">
    <location>
        <begin position="371"/>
        <end position="390"/>
    </location>
</feature>
<dbReference type="PROSITE" id="PS50850">
    <property type="entry name" value="MFS"/>
    <property type="match status" value="1"/>
</dbReference>
<comment type="similarity">
    <text evidence="2">Belongs to the major facilitator superfamily.</text>
</comment>
<dbReference type="CDD" id="cd17324">
    <property type="entry name" value="MFS_NepI_like"/>
    <property type="match status" value="1"/>
</dbReference>
<evidence type="ECO:0000256" key="5">
    <source>
        <dbReference type="ARBA" id="ARBA00022692"/>
    </source>
</evidence>
<dbReference type="Gene3D" id="1.20.1250.20">
    <property type="entry name" value="MFS general substrate transporter like domains"/>
    <property type="match status" value="1"/>
</dbReference>
<feature type="transmembrane region" description="Helical" evidence="8">
    <location>
        <begin position="343"/>
        <end position="365"/>
    </location>
</feature>
<evidence type="ECO:0000256" key="3">
    <source>
        <dbReference type="ARBA" id="ARBA00022448"/>
    </source>
</evidence>
<protein>
    <submittedName>
        <fullName evidence="10">MFS transporter</fullName>
    </submittedName>
</protein>
<evidence type="ECO:0000256" key="4">
    <source>
        <dbReference type="ARBA" id="ARBA00022475"/>
    </source>
</evidence>
<evidence type="ECO:0000256" key="8">
    <source>
        <dbReference type="SAM" id="Phobius"/>
    </source>
</evidence>
<keyword evidence="5 8" id="KW-0812">Transmembrane</keyword>
<dbReference type="PANTHER" id="PTHR43271:SF2">
    <property type="entry name" value="BLL2771 PROTEIN"/>
    <property type="match status" value="1"/>
</dbReference>
<name>A0A6A8DBS0_9BACI</name>